<dbReference type="KEGG" id="erz:ER308_19795"/>
<name>A0A411YK56_9ACTN</name>
<keyword evidence="5" id="KW-1185">Reference proteome</keyword>
<dbReference type="InterPro" id="IPR015797">
    <property type="entry name" value="NUDIX_hydrolase-like_dom_sf"/>
</dbReference>
<dbReference type="GO" id="GO:0005829">
    <property type="term" value="C:cytosol"/>
    <property type="evidence" value="ECO:0007669"/>
    <property type="project" value="TreeGrafter"/>
</dbReference>
<dbReference type="GO" id="GO:0019693">
    <property type="term" value="P:ribose phosphate metabolic process"/>
    <property type="evidence" value="ECO:0007669"/>
    <property type="project" value="TreeGrafter"/>
</dbReference>
<dbReference type="Pfam" id="PF00293">
    <property type="entry name" value="NUDIX"/>
    <property type="match status" value="1"/>
</dbReference>
<feature type="domain" description="Nudix hydrolase" evidence="3">
    <location>
        <begin position="58"/>
        <end position="197"/>
    </location>
</feature>
<dbReference type="Gene3D" id="3.90.79.10">
    <property type="entry name" value="Nucleoside Triphosphate Pyrophosphohydrolase"/>
    <property type="match status" value="1"/>
</dbReference>
<dbReference type="OrthoDB" id="9806150at2"/>
<proteinExistence type="predicted"/>
<evidence type="ECO:0000259" key="3">
    <source>
        <dbReference type="PROSITE" id="PS51462"/>
    </source>
</evidence>
<evidence type="ECO:0000313" key="4">
    <source>
        <dbReference type="EMBL" id="QBI21588.1"/>
    </source>
</evidence>
<evidence type="ECO:0000256" key="1">
    <source>
        <dbReference type="ARBA" id="ARBA00001946"/>
    </source>
</evidence>
<gene>
    <name evidence="4" type="ORF">ER308_19795</name>
</gene>
<dbReference type="PANTHER" id="PTHR11839">
    <property type="entry name" value="UDP/ADP-SUGAR PYROPHOSPHATASE"/>
    <property type="match status" value="1"/>
</dbReference>
<organism evidence="4 5">
    <name type="scientific">Egibacter rhizosphaerae</name>
    <dbReference type="NCBI Taxonomy" id="1670831"/>
    <lineage>
        <taxon>Bacteria</taxon>
        <taxon>Bacillati</taxon>
        <taxon>Actinomycetota</taxon>
        <taxon>Nitriliruptoria</taxon>
        <taxon>Egibacterales</taxon>
        <taxon>Egibacteraceae</taxon>
        <taxon>Egibacter</taxon>
    </lineage>
</organism>
<evidence type="ECO:0000313" key="5">
    <source>
        <dbReference type="Proteomes" id="UP000291469"/>
    </source>
</evidence>
<dbReference type="InterPro" id="IPR000086">
    <property type="entry name" value="NUDIX_hydrolase_dom"/>
</dbReference>
<dbReference type="EMBL" id="CP036402">
    <property type="protein sequence ID" value="QBI21588.1"/>
    <property type="molecule type" value="Genomic_DNA"/>
</dbReference>
<dbReference type="AlphaFoldDB" id="A0A411YK56"/>
<dbReference type="Proteomes" id="UP000291469">
    <property type="component" value="Chromosome"/>
</dbReference>
<accession>A0A411YK56</accession>
<comment type="cofactor">
    <cofactor evidence="1">
        <name>Mg(2+)</name>
        <dbReference type="ChEBI" id="CHEBI:18420"/>
    </cofactor>
</comment>
<dbReference type="PROSITE" id="PS51462">
    <property type="entry name" value="NUDIX"/>
    <property type="match status" value="1"/>
</dbReference>
<dbReference type="GO" id="GO:0016787">
    <property type="term" value="F:hydrolase activity"/>
    <property type="evidence" value="ECO:0007669"/>
    <property type="project" value="UniProtKB-KW"/>
</dbReference>
<reference evidence="4 5" key="1">
    <citation type="submission" date="2019-01" db="EMBL/GenBank/DDBJ databases">
        <title>Egibacter rhizosphaerae EGI 80759T.</title>
        <authorList>
            <person name="Chen D.-D."/>
            <person name="Tian Y."/>
            <person name="Jiao J.-Y."/>
            <person name="Zhang X.-T."/>
            <person name="Zhang Y.-G."/>
            <person name="Zhang Y."/>
            <person name="Xiao M."/>
            <person name="Shu W.-S."/>
            <person name="Li W.-J."/>
        </authorList>
    </citation>
    <scope>NUCLEOTIDE SEQUENCE [LARGE SCALE GENOMIC DNA]</scope>
    <source>
        <strain evidence="4 5">EGI 80759</strain>
    </source>
</reference>
<protein>
    <submittedName>
        <fullName evidence="4">NUDIX hydrolase</fullName>
    </submittedName>
</protein>
<dbReference type="GO" id="GO:0006753">
    <property type="term" value="P:nucleoside phosphate metabolic process"/>
    <property type="evidence" value="ECO:0007669"/>
    <property type="project" value="TreeGrafter"/>
</dbReference>
<evidence type="ECO:0000256" key="2">
    <source>
        <dbReference type="ARBA" id="ARBA00022801"/>
    </source>
</evidence>
<keyword evidence="2 4" id="KW-0378">Hydrolase</keyword>
<sequence length="201" mass="21631">MLDQVEAGQRAGVNASDEPRQDIVCVDSRRAYEGVLSRVRIDVLESPDGTRFEREVVEHVDAVGIVAVTPEGEVVLLRQYRRPVGERLLEIPAGICDVVGEEAAGTAARELAEETGYAADRFEWLGAAWNSAGWTDERTELFLARDAVPQGHPQDFVAEAEEAAMDVVLLPLSDAVELVRGGAVPDAKTALGLLLAEGRVG</sequence>
<dbReference type="SUPFAM" id="SSF55811">
    <property type="entry name" value="Nudix"/>
    <property type="match status" value="1"/>
</dbReference>
<dbReference type="PANTHER" id="PTHR11839:SF18">
    <property type="entry name" value="NUDIX HYDROLASE DOMAIN-CONTAINING PROTEIN"/>
    <property type="match status" value="1"/>
</dbReference>